<feature type="domain" description="FAD/NAD(P)-binding" evidence="10">
    <location>
        <begin position="57"/>
        <end position="380"/>
    </location>
</feature>
<dbReference type="eggNOG" id="KOG2495">
    <property type="taxonomic scope" value="Eukaryota"/>
</dbReference>
<dbReference type="InterPro" id="IPR045024">
    <property type="entry name" value="NDH-2"/>
</dbReference>
<protein>
    <recommendedName>
        <fullName evidence="2">NADH:ubiquinone reductase (non-electrogenic)</fullName>
        <ecNumber evidence="2">1.6.5.9</ecNumber>
    </recommendedName>
</protein>
<evidence type="ECO:0000256" key="6">
    <source>
        <dbReference type="ARBA" id="ARBA00023002"/>
    </source>
</evidence>
<dbReference type="Gene3D" id="3.50.50.100">
    <property type="match status" value="2"/>
</dbReference>
<keyword evidence="13" id="KW-1185">Reference proteome</keyword>
<dbReference type="PANTHER" id="PTHR43706">
    <property type="entry name" value="NADH DEHYDROGENASE"/>
    <property type="match status" value="1"/>
</dbReference>
<dbReference type="InParanoid" id="A7AX01"/>
<reference evidence="13" key="2">
    <citation type="journal article" date="2020" name="Data Brief">
        <title>Transcriptome dataset of Babesia bovis life stages within vertebrate and invertebrate hosts.</title>
        <authorList>
            <person name="Ueti M.W."/>
            <person name="Johnson W.C."/>
            <person name="Kappmeyer L.S."/>
            <person name="Herndon D.R."/>
            <person name="Mousel M.R."/>
            <person name="Reif K.E."/>
            <person name="Taus N.S."/>
            <person name="Ifeonu O.O."/>
            <person name="Silva J.C."/>
            <person name="Suarez C.E."/>
            <person name="Brayton K.A."/>
        </authorList>
    </citation>
    <scope>NUCLEOTIDE SEQUENCE [LARGE SCALE GENOMIC DNA]</scope>
</reference>
<reference evidence="13" key="3">
    <citation type="journal article" date="2021" name="Int. J. Parasitol.">
        <title>Comparative analysis of gene expression between Babesia bovis blood stages and kinetes allowed by improved genome annotation.</title>
        <authorList>
            <person name="Ueti M.W."/>
            <person name="Johnson W.C."/>
            <person name="Kappmeyer L.S."/>
            <person name="Herndon D.R."/>
            <person name="Mousel M.R."/>
            <person name="Reif K.E."/>
            <person name="Taus N.S."/>
            <person name="Ifeonu O.O."/>
            <person name="Silva J.C."/>
            <person name="Suarez C.E."/>
            <person name="Brayton K.A."/>
        </authorList>
    </citation>
    <scope>NUCLEOTIDE SEQUENCE [LARGE SCALE GENOMIC DNA]</scope>
</reference>
<evidence type="ECO:0000256" key="4">
    <source>
        <dbReference type="ARBA" id="ARBA00022827"/>
    </source>
</evidence>
<evidence type="ECO:0000256" key="5">
    <source>
        <dbReference type="ARBA" id="ARBA00022946"/>
    </source>
</evidence>
<evidence type="ECO:0000259" key="11">
    <source>
        <dbReference type="Pfam" id="PF22366"/>
    </source>
</evidence>
<evidence type="ECO:0000259" key="10">
    <source>
        <dbReference type="Pfam" id="PF07992"/>
    </source>
</evidence>
<keyword evidence="4" id="KW-0274">FAD</keyword>
<comment type="caution">
    <text evidence="12">The sequence shown here is derived from an EMBL/GenBank/DDBJ whole genome shotgun (WGS) entry which is preliminary data.</text>
</comment>
<keyword evidence="7" id="KW-0520">NAD</keyword>
<comment type="catalytic activity">
    <reaction evidence="9">
        <text>a ubiquinone + NADH + H(+) = a ubiquinol + NAD(+)</text>
        <dbReference type="Rhea" id="RHEA:23152"/>
        <dbReference type="Rhea" id="RHEA-COMP:9565"/>
        <dbReference type="Rhea" id="RHEA-COMP:9566"/>
        <dbReference type="ChEBI" id="CHEBI:15378"/>
        <dbReference type="ChEBI" id="CHEBI:16389"/>
        <dbReference type="ChEBI" id="CHEBI:17976"/>
        <dbReference type="ChEBI" id="CHEBI:57540"/>
        <dbReference type="ChEBI" id="CHEBI:57945"/>
    </reaction>
</comment>
<dbReference type="GO" id="GO:0005739">
    <property type="term" value="C:mitochondrion"/>
    <property type="evidence" value="ECO:0007669"/>
    <property type="project" value="TreeGrafter"/>
</dbReference>
<evidence type="ECO:0000313" key="13">
    <source>
        <dbReference type="Proteomes" id="UP000002173"/>
    </source>
</evidence>
<dbReference type="InterPro" id="IPR023753">
    <property type="entry name" value="FAD/NAD-binding_dom"/>
</dbReference>
<dbReference type="VEuPathDB" id="PiroplasmaDB:BBOV_I004980"/>
<reference evidence="12 13" key="1">
    <citation type="journal article" date="2007" name="PLoS Pathog.">
        <title>Genome sequence of Babesia bovis and comparative analysis of apicomplexan hemoprotozoa.</title>
        <authorList>
            <person name="Brayton K.A."/>
            <person name="Lau A.O.T."/>
            <person name="Herndon D.R."/>
            <person name="Hannick L."/>
            <person name="Kappmeyer L.S."/>
            <person name="Berens S.J."/>
            <person name="Bidwell S.L."/>
            <person name="Brown W.C."/>
            <person name="Crabtree J."/>
            <person name="Fadrosh D."/>
            <person name="Feldblum T."/>
            <person name="Forberger H.A."/>
            <person name="Haas B.J."/>
            <person name="Howell J.M."/>
            <person name="Khouri H."/>
            <person name="Koo H."/>
            <person name="Mann D.J."/>
            <person name="Norimine J."/>
            <person name="Paulsen I.T."/>
            <person name="Radune D."/>
            <person name="Ren Q."/>
            <person name="Smith R.K. Jr."/>
            <person name="Suarez C.E."/>
            <person name="White O."/>
            <person name="Wortman J.R."/>
            <person name="Knowles D.P. Jr."/>
            <person name="McElwain T.F."/>
            <person name="Nene V.M."/>
        </authorList>
    </citation>
    <scope>NUCLEOTIDE SEQUENCE [LARGE SCALE GENOMIC DNA]</scope>
    <source>
        <strain evidence="12">T2Bo</strain>
    </source>
</reference>
<sequence>MEVMLRSSQLMASSVCCMKGRSLNTYTYSLLYFTRARYVSVRRTFSSTTEQRDHKQRIVVLGTGWSSLFFVKNLDLSKFDLQVVSPRNYFTFTPLLPKLVSGRISTKTCTVPFSSFVQKHRKGSFNFVHASCVNVDPHSKLVYCVSASDPNTRVNLPYDRLVIAVGAESNTFGIPGVAEHAYFMKEVEHANIIYQKIISNFEQASLPGISEEEKRRLLHLVIVGGGPTGVETTGEIAILLNKMAQSFPAVASYVKVTIVEGGQRLLGTFSLGNSQYADRVLSAKDVNILLGKQVCAVGENDCTVKDATTGETVTMPCGIVLWASGLKQLELVDKVRAHFKVQNNPRALLVDQHLALRGTGDHSIFAVGDCCKILPDKLSEHFDEVSKAIGGTTPDALLRNLKTLSWRFPQVSSNKLNPKDPAFVEFLNKLSISEKPPKEQLLELMDYIDSRYMPPFPTAQNAKQESVYLANLFNKGFNIQGTAAFNDVWKGSLASIGGNHVVGNFPHFSLNGGIKAFVLWLGVYLTMFPSGKMRFCYLGDSLVQTLYGRHLITKQHSFGK</sequence>
<gene>
    <name evidence="12" type="ORF">BBOV_I004980</name>
</gene>
<dbReference type="RefSeq" id="XP_001609147.1">
    <property type="nucleotide sequence ID" value="XM_001609097.1"/>
</dbReference>
<dbReference type="Pfam" id="PF22366">
    <property type="entry name" value="NDH2_C"/>
    <property type="match status" value="1"/>
</dbReference>
<evidence type="ECO:0000256" key="1">
    <source>
        <dbReference type="ARBA" id="ARBA00005272"/>
    </source>
</evidence>
<dbReference type="GO" id="GO:0120555">
    <property type="term" value="F:NADH dehydrogenase (ubiquinone) (non-electrogenic) activity"/>
    <property type="evidence" value="ECO:0007669"/>
    <property type="project" value="RHEA"/>
</dbReference>
<dbReference type="Pfam" id="PF07992">
    <property type="entry name" value="Pyr_redox_2"/>
    <property type="match status" value="1"/>
</dbReference>
<keyword evidence="6 12" id="KW-0560">Oxidoreductase</keyword>
<evidence type="ECO:0000256" key="9">
    <source>
        <dbReference type="ARBA" id="ARBA00049010"/>
    </source>
</evidence>
<dbReference type="InterPro" id="IPR054585">
    <property type="entry name" value="NDH2-like_C"/>
</dbReference>
<feature type="domain" description="External alternative NADH-ubiquinone oxidoreductase-like C-terminal" evidence="11">
    <location>
        <begin position="489"/>
        <end position="550"/>
    </location>
</feature>
<dbReference type="STRING" id="5865.A7AX01"/>
<dbReference type="AlphaFoldDB" id="A7AX01"/>
<organism evidence="12 13">
    <name type="scientific">Babesia bovis</name>
    <dbReference type="NCBI Taxonomy" id="5865"/>
    <lineage>
        <taxon>Eukaryota</taxon>
        <taxon>Sar</taxon>
        <taxon>Alveolata</taxon>
        <taxon>Apicomplexa</taxon>
        <taxon>Aconoidasida</taxon>
        <taxon>Piroplasmida</taxon>
        <taxon>Babesiidae</taxon>
        <taxon>Babesia</taxon>
    </lineage>
</organism>
<dbReference type="KEGG" id="bbo:BBOV_I004980"/>
<evidence type="ECO:0000256" key="7">
    <source>
        <dbReference type="ARBA" id="ARBA00023027"/>
    </source>
</evidence>
<dbReference type="PRINTS" id="PR00368">
    <property type="entry name" value="FADPNR"/>
</dbReference>
<evidence type="ECO:0000256" key="2">
    <source>
        <dbReference type="ARBA" id="ARBA00012637"/>
    </source>
</evidence>
<accession>A7AX01</accession>
<comment type="catalytic activity">
    <reaction evidence="8">
        <text>a quinone + NADH + H(+) = a quinol + NAD(+)</text>
        <dbReference type="Rhea" id="RHEA:46160"/>
        <dbReference type="ChEBI" id="CHEBI:15378"/>
        <dbReference type="ChEBI" id="CHEBI:24646"/>
        <dbReference type="ChEBI" id="CHEBI:57540"/>
        <dbReference type="ChEBI" id="CHEBI:57945"/>
        <dbReference type="ChEBI" id="CHEBI:132124"/>
        <dbReference type="EC" id="1.6.5.9"/>
    </reaction>
</comment>
<evidence type="ECO:0000256" key="8">
    <source>
        <dbReference type="ARBA" id="ARBA00047599"/>
    </source>
</evidence>
<comment type="similarity">
    <text evidence="1">Belongs to the NADH dehydrogenase family.</text>
</comment>
<evidence type="ECO:0000313" key="12">
    <source>
        <dbReference type="EMBL" id="EDO05579.1"/>
    </source>
</evidence>
<dbReference type="SUPFAM" id="SSF51905">
    <property type="entry name" value="FAD/NAD(P)-binding domain"/>
    <property type="match status" value="2"/>
</dbReference>
<dbReference type="EMBL" id="AAXT01000005">
    <property type="protein sequence ID" value="EDO05579.1"/>
    <property type="molecule type" value="Genomic_DNA"/>
</dbReference>
<dbReference type="FunCoup" id="A7AX01">
    <property type="interactions" value="57"/>
</dbReference>
<proteinExistence type="inferred from homology"/>
<dbReference type="PANTHER" id="PTHR43706:SF47">
    <property type="entry name" value="EXTERNAL NADH-UBIQUINONE OXIDOREDUCTASE 1, MITOCHONDRIAL-RELATED"/>
    <property type="match status" value="1"/>
</dbReference>
<dbReference type="InterPro" id="IPR036188">
    <property type="entry name" value="FAD/NAD-bd_sf"/>
</dbReference>
<dbReference type="GeneID" id="5477363"/>
<dbReference type="OMA" id="QIPAQKD"/>
<dbReference type="EC" id="1.6.5.9" evidence="2"/>
<name>A7AX01_BABBO</name>
<keyword evidence="5" id="KW-0809">Transit peptide</keyword>
<dbReference type="Proteomes" id="UP000002173">
    <property type="component" value="Unassembled WGS sequence"/>
</dbReference>
<keyword evidence="3" id="KW-0285">Flavoprotein</keyword>
<evidence type="ECO:0000256" key="3">
    <source>
        <dbReference type="ARBA" id="ARBA00022630"/>
    </source>
</evidence>